<evidence type="ECO:0000313" key="7">
    <source>
        <dbReference type="EMBL" id="ESW10070.1"/>
    </source>
</evidence>
<evidence type="ECO:0000256" key="1">
    <source>
        <dbReference type="ARBA" id="ARBA00004123"/>
    </source>
</evidence>
<feature type="domain" description="RST" evidence="6">
    <location>
        <begin position="321"/>
        <end position="392"/>
    </location>
</feature>
<dbReference type="Gramene" id="ESW10070">
    <property type="protein sequence ID" value="ESW10070"/>
    <property type="gene ID" value="PHAVU_009G178500g"/>
</dbReference>
<proteinExistence type="predicted"/>
<keyword evidence="2" id="KW-0217">Developmental protein</keyword>
<dbReference type="PROSITE" id="PS51879">
    <property type="entry name" value="RST"/>
    <property type="match status" value="1"/>
</dbReference>
<dbReference type="PROSITE" id="PS51059">
    <property type="entry name" value="PARP_CATALYTIC"/>
    <property type="match status" value="1"/>
</dbReference>
<evidence type="ECO:0000256" key="2">
    <source>
        <dbReference type="ARBA" id="ARBA00022473"/>
    </source>
</evidence>
<feature type="domain" description="PARP catalytic" evidence="5">
    <location>
        <begin position="112"/>
        <end position="325"/>
    </location>
</feature>
<dbReference type="SUPFAM" id="SSF56399">
    <property type="entry name" value="ADP-ribosylation"/>
    <property type="match status" value="1"/>
</dbReference>
<dbReference type="AlphaFoldDB" id="V7AXP9"/>
<reference evidence="8" key="1">
    <citation type="journal article" date="2014" name="Nat. Genet.">
        <title>A reference genome for common bean and genome-wide analysis of dual domestications.</title>
        <authorList>
            <person name="Schmutz J."/>
            <person name="McClean P.E."/>
            <person name="Mamidi S."/>
            <person name="Wu G.A."/>
            <person name="Cannon S.B."/>
            <person name="Grimwood J."/>
            <person name="Jenkins J."/>
            <person name="Shu S."/>
            <person name="Song Q."/>
            <person name="Chavarro C."/>
            <person name="Torres-Torres M."/>
            <person name="Geffroy V."/>
            <person name="Moghaddam S.M."/>
            <person name="Gao D."/>
            <person name="Abernathy B."/>
            <person name="Barry K."/>
            <person name="Blair M."/>
            <person name="Brick M.A."/>
            <person name="Chovatia M."/>
            <person name="Gepts P."/>
            <person name="Goodstein D.M."/>
            <person name="Gonzales M."/>
            <person name="Hellsten U."/>
            <person name="Hyten D.L."/>
            <person name="Jia G."/>
            <person name="Kelly J.D."/>
            <person name="Kudrna D."/>
            <person name="Lee R."/>
            <person name="Richard M.M."/>
            <person name="Miklas P.N."/>
            <person name="Osorno J.M."/>
            <person name="Rodrigues J."/>
            <person name="Thareau V."/>
            <person name="Urrea C.A."/>
            <person name="Wang M."/>
            <person name="Yu Y."/>
            <person name="Zhang M."/>
            <person name="Wing R.A."/>
            <person name="Cregan P.B."/>
            <person name="Rokhsar D.S."/>
            <person name="Jackson S.A."/>
        </authorList>
    </citation>
    <scope>NUCLEOTIDE SEQUENCE [LARGE SCALE GENOMIC DNA]</scope>
    <source>
        <strain evidence="8">cv. G19833</strain>
    </source>
</reference>
<keyword evidence="8" id="KW-1185">Reference proteome</keyword>
<dbReference type="Pfam" id="PF12174">
    <property type="entry name" value="RST"/>
    <property type="match status" value="1"/>
</dbReference>
<gene>
    <name evidence="7" type="ORF">PHAVU_009G178500g</name>
</gene>
<dbReference type="STRING" id="3885.V7AXP9"/>
<dbReference type="eggNOG" id="ENOG502QTKK">
    <property type="taxonomic scope" value="Eukaryota"/>
</dbReference>
<protein>
    <recommendedName>
        <fullName evidence="9">Inactive poly [ADP-ribose] polymerase SRO5</fullName>
    </recommendedName>
</protein>
<keyword evidence="3" id="KW-0346">Stress response</keyword>
<dbReference type="EMBL" id="CM002296">
    <property type="protein sequence ID" value="ESW10070.1"/>
    <property type="molecule type" value="Genomic_DNA"/>
</dbReference>
<evidence type="ECO:0000256" key="3">
    <source>
        <dbReference type="ARBA" id="ARBA00023016"/>
    </source>
</evidence>
<sequence>MVFIPICESGCFSPKQAAPNTLTLSLSSPPIANQTKPNNTTQNQTKPLTSKYYNNNKHVSSSFHFSSYFPSLAKTHTSFLPSSSDTTMEQIALSQQEEDLLVSDCESIVSGTETTETMRQEDASFVRLPEGDVLHDLIKRGFVRGLGHLGPKTEVLSIHRNTCSGAVSQARLQSFQLHARAVAKLREGNSNVKYAWYGTRGEDDINDIVSHGFAHVHGPQLLLSPDDAPLQSVRGCVVGKDGVRHVLLCRVILGRSELVDGGTEQCYPSSQNYDSGVDSFSAPSKYIIWSNRMNTHVLPAYVISFRVPSFKGIEKKSEELLRPSSPWMPFPTLISVLSKVLASRDIALISKFYKDKKDKKISRHELIQRVRQIAGDKLLFAVIKSYREKKKQRFQHTRSKNGQATTHEF</sequence>
<organism evidence="7 8">
    <name type="scientific">Phaseolus vulgaris</name>
    <name type="common">Kidney bean</name>
    <name type="synonym">French bean</name>
    <dbReference type="NCBI Taxonomy" id="3885"/>
    <lineage>
        <taxon>Eukaryota</taxon>
        <taxon>Viridiplantae</taxon>
        <taxon>Streptophyta</taxon>
        <taxon>Embryophyta</taxon>
        <taxon>Tracheophyta</taxon>
        <taxon>Spermatophyta</taxon>
        <taxon>Magnoliopsida</taxon>
        <taxon>eudicotyledons</taxon>
        <taxon>Gunneridae</taxon>
        <taxon>Pentapetalae</taxon>
        <taxon>rosids</taxon>
        <taxon>fabids</taxon>
        <taxon>Fabales</taxon>
        <taxon>Fabaceae</taxon>
        <taxon>Papilionoideae</taxon>
        <taxon>50 kb inversion clade</taxon>
        <taxon>NPAAA clade</taxon>
        <taxon>indigoferoid/millettioid clade</taxon>
        <taxon>Phaseoleae</taxon>
        <taxon>Phaseolus</taxon>
    </lineage>
</organism>
<dbReference type="GO" id="GO:0005634">
    <property type="term" value="C:nucleus"/>
    <property type="evidence" value="ECO:0007669"/>
    <property type="project" value="UniProtKB-SubCell"/>
</dbReference>
<keyword evidence="4" id="KW-0539">Nucleus</keyword>
<comment type="subcellular location">
    <subcellularLocation>
        <location evidence="1">Nucleus</location>
    </subcellularLocation>
</comment>
<dbReference type="GO" id="GO:0003950">
    <property type="term" value="F:NAD+ poly-ADP-ribosyltransferase activity"/>
    <property type="evidence" value="ECO:0007669"/>
    <property type="project" value="InterPro"/>
</dbReference>
<evidence type="ECO:0008006" key="9">
    <source>
        <dbReference type="Google" id="ProtNLM"/>
    </source>
</evidence>
<dbReference type="PANTHER" id="PTHR32263:SF23">
    <property type="entry name" value="INACTIVE POLY [ADP-RIBOSE] POLYMERASE SRO4"/>
    <property type="match status" value="1"/>
</dbReference>
<evidence type="ECO:0000256" key="4">
    <source>
        <dbReference type="ARBA" id="ARBA00023242"/>
    </source>
</evidence>
<dbReference type="PANTHER" id="PTHR32263">
    <property type="entry name" value="INACTIVE POLY [ADP-RIBOSE] POLYMERASE SRO4-RELATED"/>
    <property type="match status" value="1"/>
</dbReference>
<evidence type="ECO:0000313" key="8">
    <source>
        <dbReference type="Proteomes" id="UP000000226"/>
    </source>
</evidence>
<dbReference type="InterPro" id="IPR044964">
    <property type="entry name" value="RCD1/SRO1-5"/>
</dbReference>
<evidence type="ECO:0000259" key="6">
    <source>
        <dbReference type="PROSITE" id="PS51879"/>
    </source>
</evidence>
<dbReference type="OMA" id="DHRENKI"/>
<accession>V7AXP9</accession>
<evidence type="ECO:0000259" key="5">
    <source>
        <dbReference type="PROSITE" id="PS51059"/>
    </source>
</evidence>
<dbReference type="InterPro" id="IPR022003">
    <property type="entry name" value="RST"/>
</dbReference>
<dbReference type="Gene3D" id="3.90.228.10">
    <property type="match status" value="1"/>
</dbReference>
<name>V7AXP9_PHAVU</name>
<dbReference type="InterPro" id="IPR012317">
    <property type="entry name" value="Poly(ADP-ribose)pol_cat_dom"/>
</dbReference>
<dbReference type="Proteomes" id="UP000000226">
    <property type="component" value="Chromosome 9"/>
</dbReference>
<dbReference type="OrthoDB" id="6133115at2759"/>